<gene>
    <name evidence="4" type="ORF">PGLA1383_LOCUS44330</name>
</gene>
<feature type="transmembrane region" description="Helical" evidence="2">
    <location>
        <begin position="509"/>
        <end position="528"/>
    </location>
</feature>
<dbReference type="GO" id="GO:0005096">
    <property type="term" value="F:GTPase activator activity"/>
    <property type="evidence" value="ECO:0007669"/>
    <property type="project" value="TreeGrafter"/>
</dbReference>
<evidence type="ECO:0000313" key="4">
    <source>
        <dbReference type="EMBL" id="CAE8627599.1"/>
    </source>
</evidence>
<feature type="domain" description="Rab-GAP TBC" evidence="3">
    <location>
        <begin position="290"/>
        <end position="459"/>
    </location>
</feature>
<keyword evidence="5" id="KW-1185">Reference proteome</keyword>
<dbReference type="Gene3D" id="1.10.472.80">
    <property type="entry name" value="Ypt/Rab-GAP domain of gyp1p, domain 3"/>
    <property type="match status" value="1"/>
</dbReference>
<dbReference type="InterPro" id="IPR035969">
    <property type="entry name" value="Rab-GAP_TBC_sf"/>
</dbReference>
<dbReference type="Pfam" id="PF00566">
    <property type="entry name" value="RabGAP-TBC"/>
    <property type="match status" value="2"/>
</dbReference>
<keyword evidence="2" id="KW-0472">Membrane</keyword>
<keyword evidence="2" id="KW-0812">Transmembrane</keyword>
<dbReference type="OrthoDB" id="294251at2759"/>
<organism evidence="4 5">
    <name type="scientific">Polarella glacialis</name>
    <name type="common">Dinoflagellate</name>
    <dbReference type="NCBI Taxonomy" id="89957"/>
    <lineage>
        <taxon>Eukaryota</taxon>
        <taxon>Sar</taxon>
        <taxon>Alveolata</taxon>
        <taxon>Dinophyceae</taxon>
        <taxon>Suessiales</taxon>
        <taxon>Suessiaceae</taxon>
        <taxon>Polarella</taxon>
    </lineage>
</organism>
<reference evidence="4" key="1">
    <citation type="submission" date="2021-02" db="EMBL/GenBank/DDBJ databases">
        <authorList>
            <person name="Dougan E. K."/>
            <person name="Rhodes N."/>
            <person name="Thang M."/>
            <person name="Chan C."/>
        </authorList>
    </citation>
    <scope>NUCLEOTIDE SEQUENCE</scope>
</reference>
<evidence type="ECO:0000313" key="5">
    <source>
        <dbReference type="Proteomes" id="UP000654075"/>
    </source>
</evidence>
<name>A0A813GLY6_POLGL</name>
<dbReference type="Proteomes" id="UP000654075">
    <property type="component" value="Unassembled WGS sequence"/>
</dbReference>
<feature type="transmembrane region" description="Helical" evidence="2">
    <location>
        <begin position="459"/>
        <end position="479"/>
    </location>
</feature>
<dbReference type="Gene3D" id="1.10.8.270">
    <property type="entry name" value="putative rabgap domain of human tbc1 domain family member 14 like domains"/>
    <property type="match status" value="1"/>
</dbReference>
<keyword evidence="2" id="KW-1133">Transmembrane helix</keyword>
<dbReference type="PANTHER" id="PTHR47219">
    <property type="entry name" value="RAB GTPASE-ACTIVATING PROTEIN 1-LIKE"/>
    <property type="match status" value="1"/>
</dbReference>
<dbReference type="SMART" id="SM00164">
    <property type="entry name" value="TBC"/>
    <property type="match status" value="1"/>
</dbReference>
<evidence type="ECO:0000259" key="3">
    <source>
        <dbReference type="PROSITE" id="PS50086"/>
    </source>
</evidence>
<dbReference type="SUPFAM" id="SSF47923">
    <property type="entry name" value="Ypt/Rab-GAP domain of gyp1p"/>
    <property type="match status" value="2"/>
</dbReference>
<protein>
    <recommendedName>
        <fullName evidence="3">Rab-GAP TBC domain-containing protein</fullName>
    </recommendedName>
</protein>
<evidence type="ECO:0000256" key="2">
    <source>
        <dbReference type="SAM" id="Phobius"/>
    </source>
</evidence>
<evidence type="ECO:0000256" key="1">
    <source>
        <dbReference type="SAM" id="MobiDB-lite"/>
    </source>
</evidence>
<dbReference type="InterPro" id="IPR050302">
    <property type="entry name" value="Rab_GAP_TBC_domain"/>
</dbReference>
<feature type="transmembrane region" description="Helical" evidence="2">
    <location>
        <begin position="434"/>
        <end position="452"/>
    </location>
</feature>
<proteinExistence type="predicted"/>
<dbReference type="PANTHER" id="PTHR47219:SF9">
    <property type="entry name" value="GTPASE ACTIVATING PROTEIN AND CENTROSOME-ASSOCIATED, ISOFORM B"/>
    <property type="match status" value="1"/>
</dbReference>
<dbReference type="InterPro" id="IPR000195">
    <property type="entry name" value="Rab-GAP-TBC_dom"/>
</dbReference>
<sequence>MGSDLGLPPGLAKAFLSAASADTGDLARAPGRRLLAELAQEGADGAAQASAPAHGCVVVESPLLGKRVENAEWHENHARLKEALVMHNRWKHNEAANVLKEARAWATSSISSAAGLSFMEASEDGCGEGDPRRLRPGQQMPDEVSPQHTTWPPHGQSTAKDSQGHRAAATDGFARDDPESEIGAGVRPPELRPSQRDTLVRHIGIAAIGRHMGDPDRGSLSIPDIQDKLSCRFTSDADCGQEGDLLEMVEESDDESRHACRQRWLQLWSEGLEMTFRRQPERFRRSALLGIPPEMRWEAWKVALGLSSRKTHGQYLELLSSETSWRRLIDVDAPRTFPQIPRFDEEYRDSQRRILHAYANFNSEVGYCQETGGRRFLDVRLLDGGLGTLSKHFASMDIMQYVDVFNEQLEASLPGLVKHFAHEGLQATDFLHTWYLTLFIGCLPLAAVLEIWDGMICCGGLPVLVPVAIALLEAIQHILRDKPFEDIMDFLRELSKGLEDEPEAGRVGVFFYAAFGNFSVVPGAIRFVEIWY</sequence>
<dbReference type="GO" id="GO:0031267">
    <property type="term" value="F:small GTPase binding"/>
    <property type="evidence" value="ECO:0007669"/>
    <property type="project" value="TreeGrafter"/>
</dbReference>
<dbReference type="PROSITE" id="PS50086">
    <property type="entry name" value="TBC_RABGAP"/>
    <property type="match status" value="1"/>
</dbReference>
<comment type="caution">
    <text evidence="4">The sequence shown here is derived from an EMBL/GenBank/DDBJ whole genome shotgun (WGS) entry which is preliminary data.</text>
</comment>
<dbReference type="AlphaFoldDB" id="A0A813GLY6"/>
<feature type="region of interest" description="Disordered" evidence="1">
    <location>
        <begin position="121"/>
        <end position="196"/>
    </location>
</feature>
<feature type="compositionally biased region" description="Polar residues" evidence="1">
    <location>
        <begin position="146"/>
        <end position="161"/>
    </location>
</feature>
<accession>A0A813GLY6</accession>
<dbReference type="EMBL" id="CAJNNV010029219">
    <property type="protein sequence ID" value="CAE8627599.1"/>
    <property type="molecule type" value="Genomic_DNA"/>
</dbReference>